<organism evidence="15 16">
    <name type="scientific">Gluconacetobacter diazotrophicus</name>
    <name type="common">Acetobacter diazotrophicus</name>
    <dbReference type="NCBI Taxonomy" id="33996"/>
    <lineage>
        <taxon>Bacteria</taxon>
        <taxon>Pseudomonadati</taxon>
        <taxon>Pseudomonadota</taxon>
        <taxon>Alphaproteobacteria</taxon>
        <taxon>Acetobacterales</taxon>
        <taxon>Acetobacteraceae</taxon>
        <taxon>Gluconacetobacter</taxon>
    </lineage>
</organism>
<comment type="cofactor">
    <cofactor evidence="13">
        <name>[4Fe-4S] cluster</name>
        <dbReference type="ChEBI" id="CHEBI:49883"/>
    </cofactor>
    <text evidence="13">Binds 1 [4Fe-4S] cluster per subunit.</text>
</comment>
<dbReference type="GO" id="GO:0003861">
    <property type="term" value="F:3-isopropylmalate dehydratase activity"/>
    <property type="evidence" value="ECO:0007669"/>
    <property type="project" value="UniProtKB-UniRule"/>
</dbReference>
<dbReference type="PRINTS" id="PR00415">
    <property type="entry name" value="ACONITASE"/>
</dbReference>
<comment type="pathway">
    <text evidence="3 13">Amino-acid biosynthesis; L-leucine biosynthesis; L-leucine from 3-methyl-2-oxobutanoate: step 2/4.</text>
</comment>
<evidence type="ECO:0000256" key="12">
    <source>
        <dbReference type="ARBA" id="ARBA00023304"/>
    </source>
</evidence>
<dbReference type="InterPro" id="IPR033941">
    <property type="entry name" value="IPMI_cat"/>
</dbReference>
<dbReference type="GO" id="GO:0051539">
    <property type="term" value="F:4 iron, 4 sulfur cluster binding"/>
    <property type="evidence" value="ECO:0007669"/>
    <property type="project" value="UniProtKB-KW"/>
</dbReference>
<evidence type="ECO:0000313" key="16">
    <source>
        <dbReference type="Proteomes" id="UP000550787"/>
    </source>
</evidence>
<dbReference type="AlphaFoldDB" id="A0A7W4I6G3"/>
<keyword evidence="12 13" id="KW-0100">Branched-chain amino acid biosynthesis</keyword>
<evidence type="ECO:0000256" key="1">
    <source>
        <dbReference type="ARBA" id="ARBA00000491"/>
    </source>
</evidence>
<dbReference type="NCBIfam" id="NF009116">
    <property type="entry name" value="PRK12466.1"/>
    <property type="match status" value="1"/>
</dbReference>
<feature type="domain" description="Aconitase/3-isopropylmalate dehydratase large subunit alpha/beta/alpha" evidence="14">
    <location>
        <begin position="8"/>
        <end position="458"/>
    </location>
</feature>
<dbReference type="Gene3D" id="3.30.499.10">
    <property type="entry name" value="Aconitase, domain 3"/>
    <property type="match status" value="2"/>
</dbReference>
<evidence type="ECO:0000256" key="7">
    <source>
        <dbReference type="ARBA" id="ARBA00022605"/>
    </source>
</evidence>
<dbReference type="InterPro" id="IPR018136">
    <property type="entry name" value="Aconitase_4Fe-4S_BS"/>
</dbReference>
<evidence type="ECO:0000256" key="11">
    <source>
        <dbReference type="ARBA" id="ARBA00023239"/>
    </source>
</evidence>
<keyword evidence="6 13" id="KW-0004">4Fe-4S</keyword>
<dbReference type="GO" id="GO:0046872">
    <property type="term" value="F:metal ion binding"/>
    <property type="evidence" value="ECO:0007669"/>
    <property type="project" value="UniProtKB-KW"/>
</dbReference>
<dbReference type="Proteomes" id="UP000550787">
    <property type="component" value="Unassembled WGS sequence"/>
</dbReference>
<sequence>MAARTLFDKIWDSHVVERLEDGTAILYIDRHLVHEVTSPQAFEGLRASGRRLRRPDATIAVVDHNVPTSDRTRPIEEPESRNQVETLERNVREFGVPYFPLLSERQGIVHVVGPEQGISLPGMTIVCGDSHTSTHGALGALAFGIGTSEVEHVMATQTLLQKPARNMKVVVEGPLGAGVTAKDVMLAIIGRIGTAGGTGHVIEFAGSTIRGLDMAGRMTICNMAIEAGARAGLVAPDQTTFDYVRGRPFAPQGEAFDQAVAWWKTLPADEGAQYDKVVELRAEDIPPVLTWGTSPETVIPVTGTVPDPQAEPDEARRGQMRRMLDYMGLQAGQPIAGVPVDVVFIGSCTNSRIEDLRSAAAVVAGRHVAPGVRAMVVPGSGIVKAQAEQEGLDRVFRDAGFEWREAGCSMCLGMNPDKLTPGQRCASTSNRNFEGRQGPGGRTHLLSPAMAAAAAVTGHLTDVRELI</sequence>
<dbReference type="EMBL" id="JABEQG010000025">
    <property type="protein sequence ID" value="MBB2157150.1"/>
    <property type="molecule type" value="Genomic_DNA"/>
</dbReference>
<dbReference type="InterPro" id="IPR004430">
    <property type="entry name" value="3-IsopropMal_deHydase_lsu"/>
</dbReference>
<dbReference type="GO" id="GO:0009098">
    <property type="term" value="P:L-leucine biosynthetic process"/>
    <property type="evidence" value="ECO:0007669"/>
    <property type="project" value="UniProtKB-UniRule"/>
</dbReference>
<dbReference type="EC" id="4.2.1.33" evidence="13"/>
<comment type="caution">
    <text evidence="15">The sequence shown here is derived from an EMBL/GenBank/DDBJ whole genome shotgun (WGS) entry which is preliminary data.</text>
</comment>
<dbReference type="InterPro" id="IPR050067">
    <property type="entry name" value="IPM_dehydratase_rel_enz"/>
</dbReference>
<dbReference type="RefSeq" id="WP_183116062.1">
    <property type="nucleotide sequence ID" value="NZ_JABEQG010000025.1"/>
</dbReference>
<evidence type="ECO:0000256" key="9">
    <source>
        <dbReference type="ARBA" id="ARBA00023004"/>
    </source>
</evidence>
<evidence type="ECO:0000256" key="5">
    <source>
        <dbReference type="ARBA" id="ARBA00022430"/>
    </source>
</evidence>
<protein>
    <recommendedName>
        <fullName evidence="13">3-isopropylmalate dehydratase large subunit</fullName>
        <ecNumber evidence="13">4.2.1.33</ecNumber>
    </recommendedName>
    <alternativeName>
        <fullName evidence="13">Alpha-IPM isomerase</fullName>
        <shortName evidence="13">IPMI</shortName>
    </alternativeName>
    <alternativeName>
        <fullName evidence="13">Isopropylmalate isomerase</fullName>
    </alternativeName>
</protein>
<feature type="binding site" evidence="13">
    <location>
        <position position="408"/>
    </location>
    <ligand>
        <name>[4Fe-4S] cluster</name>
        <dbReference type="ChEBI" id="CHEBI:49883"/>
    </ligand>
</feature>
<evidence type="ECO:0000256" key="2">
    <source>
        <dbReference type="ARBA" id="ARBA00002695"/>
    </source>
</evidence>
<keyword evidence="9 13" id="KW-0408">Iron</keyword>
<dbReference type="HAMAP" id="MF_01026">
    <property type="entry name" value="LeuC_type1"/>
    <property type="match status" value="1"/>
</dbReference>
<evidence type="ECO:0000256" key="10">
    <source>
        <dbReference type="ARBA" id="ARBA00023014"/>
    </source>
</evidence>
<accession>A0A7W4I6G3</accession>
<keyword evidence="11 13" id="KW-0456">Lyase</keyword>
<dbReference type="PROSITE" id="PS01244">
    <property type="entry name" value="ACONITASE_2"/>
    <property type="match status" value="1"/>
</dbReference>
<evidence type="ECO:0000256" key="8">
    <source>
        <dbReference type="ARBA" id="ARBA00022723"/>
    </source>
</evidence>
<proteinExistence type="inferred from homology"/>
<evidence type="ECO:0000313" key="15">
    <source>
        <dbReference type="EMBL" id="MBB2157150.1"/>
    </source>
</evidence>
<keyword evidence="7 13" id="KW-0028">Amino-acid biosynthesis</keyword>
<dbReference type="UniPathway" id="UPA00048">
    <property type="reaction ID" value="UER00071"/>
</dbReference>
<evidence type="ECO:0000259" key="14">
    <source>
        <dbReference type="Pfam" id="PF00330"/>
    </source>
</evidence>
<dbReference type="InterPro" id="IPR001030">
    <property type="entry name" value="Acoase/IPM_deHydtase_lsu_aba"/>
</dbReference>
<keyword evidence="5 13" id="KW-0432">Leucine biosynthesis</keyword>
<feature type="binding site" evidence="13">
    <location>
        <position position="411"/>
    </location>
    <ligand>
        <name>[4Fe-4S] cluster</name>
        <dbReference type="ChEBI" id="CHEBI:49883"/>
    </ligand>
</feature>
<dbReference type="NCBIfam" id="TIGR00170">
    <property type="entry name" value="leuC"/>
    <property type="match status" value="1"/>
</dbReference>
<dbReference type="InterPro" id="IPR036008">
    <property type="entry name" value="Aconitase_4Fe-4S_dom"/>
</dbReference>
<comment type="subunit">
    <text evidence="4 13">Heterodimer of LeuC and LeuD.</text>
</comment>
<dbReference type="PANTHER" id="PTHR43822">
    <property type="entry name" value="HOMOACONITASE, MITOCHONDRIAL-RELATED"/>
    <property type="match status" value="1"/>
</dbReference>
<evidence type="ECO:0000256" key="4">
    <source>
        <dbReference type="ARBA" id="ARBA00011271"/>
    </source>
</evidence>
<comment type="similarity">
    <text evidence="13">Belongs to the aconitase/IPM isomerase family. LeuC type 1 subfamily.</text>
</comment>
<evidence type="ECO:0000256" key="3">
    <source>
        <dbReference type="ARBA" id="ARBA00004729"/>
    </source>
</evidence>
<dbReference type="PANTHER" id="PTHR43822:SF9">
    <property type="entry name" value="3-ISOPROPYLMALATE DEHYDRATASE"/>
    <property type="match status" value="1"/>
</dbReference>
<dbReference type="SUPFAM" id="SSF53732">
    <property type="entry name" value="Aconitase iron-sulfur domain"/>
    <property type="match status" value="1"/>
</dbReference>
<dbReference type="CDD" id="cd01583">
    <property type="entry name" value="IPMI"/>
    <property type="match status" value="1"/>
</dbReference>
<reference evidence="15 16" key="1">
    <citation type="submission" date="2020-04" db="EMBL/GenBank/DDBJ databases">
        <title>Description of novel Gluconacetobacter.</title>
        <authorList>
            <person name="Sombolestani A."/>
        </authorList>
    </citation>
    <scope>NUCLEOTIDE SEQUENCE [LARGE SCALE GENOMIC DNA]</scope>
    <source>
        <strain evidence="15 16">LMG 7603</strain>
    </source>
</reference>
<gene>
    <name evidence="13 15" type="primary">leuC</name>
    <name evidence="15" type="ORF">HLH33_12660</name>
</gene>
<keyword evidence="10 13" id="KW-0411">Iron-sulfur</keyword>
<comment type="catalytic activity">
    <reaction evidence="1 13">
        <text>(2R,3S)-3-isopropylmalate = (2S)-2-isopropylmalate</text>
        <dbReference type="Rhea" id="RHEA:32287"/>
        <dbReference type="ChEBI" id="CHEBI:1178"/>
        <dbReference type="ChEBI" id="CHEBI:35121"/>
        <dbReference type="EC" id="4.2.1.33"/>
    </reaction>
</comment>
<feature type="binding site" evidence="13">
    <location>
        <position position="348"/>
    </location>
    <ligand>
        <name>[4Fe-4S] cluster</name>
        <dbReference type="ChEBI" id="CHEBI:49883"/>
    </ligand>
</feature>
<dbReference type="FunFam" id="3.30.499.10:FF:000007">
    <property type="entry name" value="3-isopropylmalate dehydratase large subunit"/>
    <property type="match status" value="1"/>
</dbReference>
<dbReference type="Pfam" id="PF00330">
    <property type="entry name" value="Aconitase"/>
    <property type="match status" value="1"/>
</dbReference>
<evidence type="ECO:0000256" key="6">
    <source>
        <dbReference type="ARBA" id="ARBA00022485"/>
    </source>
</evidence>
<dbReference type="PROSITE" id="PS00450">
    <property type="entry name" value="ACONITASE_1"/>
    <property type="match status" value="1"/>
</dbReference>
<keyword evidence="8 13" id="KW-0479">Metal-binding</keyword>
<dbReference type="NCBIfam" id="NF004016">
    <property type="entry name" value="PRK05478.1"/>
    <property type="match status" value="1"/>
</dbReference>
<name>A0A7W4I6G3_GLUDI</name>
<evidence type="ECO:0000256" key="13">
    <source>
        <dbReference type="HAMAP-Rule" id="MF_01026"/>
    </source>
</evidence>
<dbReference type="InterPro" id="IPR015931">
    <property type="entry name" value="Acnase/IPM_dHydase_lsu_aba_1/3"/>
</dbReference>
<comment type="function">
    <text evidence="2 13">Catalyzes the isomerization between 2-isopropylmalate and 3-isopropylmalate, via the formation of 2-isopropylmaleate.</text>
</comment>